<evidence type="ECO:0000256" key="10">
    <source>
        <dbReference type="ARBA" id="ARBA00023054"/>
    </source>
</evidence>
<dbReference type="PRINTS" id="PR00193">
    <property type="entry name" value="MYOSINHEAVY"/>
</dbReference>
<keyword evidence="7" id="KW-0863">Zinc-finger</keyword>
<dbReference type="FunFam" id="1.10.10.820:FF:000001">
    <property type="entry name" value="Myosin heavy chain"/>
    <property type="match status" value="1"/>
</dbReference>
<comment type="subcellular location">
    <subcellularLocation>
        <location evidence="1">Cytoplasm</location>
    </subcellularLocation>
</comment>
<dbReference type="GO" id="GO:0005096">
    <property type="term" value="F:GTPase activator activity"/>
    <property type="evidence" value="ECO:0007669"/>
    <property type="project" value="UniProtKB-KW"/>
</dbReference>
<dbReference type="PROSITE" id="PS00479">
    <property type="entry name" value="ZF_DAG_PE_1"/>
    <property type="match status" value="1"/>
</dbReference>
<dbReference type="Gene3D" id="1.20.120.720">
    <property type="entry name" value="Myosin VI head, motor domain, U50 subdomain"/>
    <property type="match status" value="1"/>
</dbReference>
<keyword evidence="12 14" id="KW-0505">Motor protein</keyword>
<dbReference type="Pfam" id="PF00612">
    <property type="entry name" value="IQ"/>
    <property type="match status" value="3"/>
</dbReference>
<evidence type="ECO:0000256" key="7">
    <source>
        <dbReference type="ARBA" id="ARBA00022771"/>
    </source>
</evidence>
<evidence type="ECO:0000256" key="1">
    <source>
        <dbReference type="ARBA" id="ARBA00004496"/>
    </source>
</evidence>
<evidence type="ECO:0000256" key="11">
    <source>
        <dbReference type="ARBA" id="ARBA00023123"/>
    </source>
</evidence>
<sequence>MTDHETLALQTTSTICPTNHVGLVRRTSMETYMVRIYPGPLYDCDYTSVEAEKCTVAADILKVAVKKLQLGNPDKYELAEVLSSGGQLCKERRLEPMENPVRIMLLWPKMAGGNVPAYKFFLRRKDNESVNRTSSWREISSDSSRVDSFLMTFLRQPTNNKEYPDLCNLPDLNEMTLLDNIRNRFQHSHIYTYVGSILIAVNPFKFFPIYNPKYVKMYQNKRLGELPPHIFAIADAAFYTMLRKKKNQCIVISGESGSGKTESTNLLLHHLTALSQKGSHGSGVEQTILGAGPVLEAFGNAKTVHNDNSSRFGKFIQVNYKENGMVHGAIVEKYLLEKSRIVSQAKNERNYHVFYYLLAGADGQERDALHLCKPEEYYYLRQSGCYTLEGEDEAHEFARLKQSMEMVGFSSVTQKRIFSVMSAVLLLGNVEFKKKGDQHHDDSVTIKNQEVIQIISGILKVKEKTLVEALTQKRATAGDETVVMNYKMHDAIATRDAMAKCLYGALFDWIVLKVNQALLAKRHNSDHQEEYKKEGIQWKNIEFIDNTGCLELFSKRPDGLFSLLDEECNFPGATNETLLSKFNHHHKGKTYYQVPNVREEAFAVLHYAGKVKYQIKDFREKNVDQVRPDIVGVLKSSNLSFLRELMGLDPVAVLRWSIIKTLVKSVFAFIAAGRSYRSNGGVKKEVQKQNRKNSFDFNLVAGENLLNSQHKRGHPVYTPVHILPDMDDSGLPDEEVFLDLQRSPSEVHMSDEEMRIYRRAKFVMLKNKSFRPKPRPPTMLRDIKTLKAIASRTMCNRFTSKKQPASVSAQFQWSLSKLMATLQQANPFFIRCIKSNADKLPCTFDDVLVLRQLRYTGMLATVKIRQSGYNYRLTFEEFIQLYKIILPKGLLSSKEDVTTFLESMNLNKDNYQIGITKVFLRESEKIFLDESLHSAIMLRVVRIQRWFKTILERRHFVSLRSSTVVIQAIIRMYLAKQRKQKLIRQLRAVVTIQRFVRGWKARRKYFTTINAVILIQSWYKGARIRRQYKGQIEEALERRRKQEEEERQRQKQVDTTSDEGVLSTEELDHVPSEDRRHSESSGIHEVEDSESDTVDAKIKDKSTPHTSPVNPQTVVLVQPTIKLPDDEFLKQSHSTSRVSNLAKSFQGSHKEGASHKTIFIERGPHHKLRTRSFPAPLAKQESFSDLEPSTPSPTLLSPSRLKTLEEVLSRNREMTGEPATSPVGDFSAAHKSPFRKARRHFKNFVGEATSCMPPIGSRSSSFRFLRHRSSKRQAKKDGVDDSDEETAAPVQIKPKRPHKLGVQVLPTEGTQPTSSPASPTEGKAAEDLRSSSEDLPRKGRKKPRHKPAIRRNESPARGNWKVEGTSEWQYPADLVITDFGEFANLDIFIYKKLKDYTRDKKKETIFDKVFKRSLSAFHKEMQATISVEKQKGEIHLPYRNLLTKFALTLEAEVKLERTNASFPVTMGVNAFRGFLDEFIKHHKKEKKKQDKKVDNKNQKQEKTKKDVYEFLGHKYCLTQFGIPTFCEFCSNIIWIMEKGSVCQVCRYTCHKRCVNKSTSMCKGAQDNQASHKDKRPLSPKSRARHLLSEPFRPRVESLDQARPTVLALIVHLNKMAQNPGSKVYGVPLASLVSDDHKIPVIVERLIVAIETHGMFTVGVYRKSGATAKVKQLKQNIDSGKEDMTAIDIEEYPIHTLTTVLKYFFRELPEPLLTFELYDDFLRTAEIHDEKERVQAMYAVIEKLPKPNYDLFERLIFHLARIAHNEPLNKMSSNGLAIIFAPALLRTNKKLQAQDSLNQVPRQTAVIKQIITEQLLKIKETFNDLSTLETAEVTATDRLNVVRLSMRARSPVRPPTSPEPEVSSITEETGVPEDMDEEEAKEEEKALCSHIRSIQKERENLTSLLPALECRHLSSDDDGLSTDGMDSIYDTADEEENEEYALTFDLPVSPPSQLQHLTKRRVSNNPIKRPPKRYKPCPDKRGDQCFSCSSDDLSDPLESTANDSTASNILEGSLVLPIAHTREPSWESSSVSIPALHNICEDEDEIMV</sequence>
<evidence type="ECO:0000256" key="13">
    <source>
        <dbReference type="ARBA" id="ARBA00023203"/>
    </source>
</evidence>
<dbReference type="PROSITE" id="PS50238">
    <property type="entry name" value="RHOGAP"/>
    <property type="match status" value="1"/>
</dbReference>
<dbReference type="HOGENOM" id="CLU_000192_2_1_1"/>
<feature type="region of interest" description="Disordered" evidence="15">
    <location>
        <begin position="1849"/>
        <end position="1875"/>
    </location>
</feature>
<dbReference type="Gene3D" id="1.10.555.10">
    <property type="entry name" value="Rho GTPase activation protein"/>
    <property type="match status" value="1"/>
</dbReference>
<dbReference type="PROSITE" id="PS50096">
    <property type="entry name" value="IQ"/>
    <property type="match status" value="3"/>
</dbReference>
<feature type="region of interest" description="Disordered" evidence="15">
    <location>
        <begin position="1248"/>
        <end position="1360"/>
    </location>
</feature>
<dbReference type="Pfam" id="PF00130">
    <property type="entry name" value="C1_1"/>
    <property type="match status" value="1"/>
</dbReference>
<feature type="region of interest" description="Disordered" evidence="15">
    <location>
        <begin position="1946"/>
        <end position="1979"/>
    </location>
</feature>
<evidence type="ECO:0000256" key="8">
    <source>
        <dbReference type="ARBA" id="ARBA00022833"/>
    </source>
</evidence>
<feature type="compositionally biased region" description="Basic residues" evidence="15">
    <location>
        <begin position="1264"/>
        <end position="1274"/>
    </location>
</feature>
<evidence type="ECO:0000256" key="9">
    <source>
        <dbReference type="ARBA" id="ARBA00022840"/>
    </source>
</evidence>
<proteinExistence type="inferred from homology"/>
<dbReference type="GO" id="GO:0005884">
    <property type="term" value="C:actin filament"/>
    <property type="evidence" value="ECO:0007669"/>
    <property type="project" value="TreeGrafter"/>
</dbReference>
<dbReference type="InterPro" id="IPR008936">
    <property type="entry name" value="Rho_GTPase_activation_prot"/>
</dbReference>
<comment type="similarity">
    <text evidence="2 14">Belongs to the TRAFAC class myosin-kinesin ATPase superfamily. Myosin family.</text>
</comment>
<evidence type="ECO:0000256" key="14">
    <source>
        <dbReference type="PROSITE-ProRule" id="PRU00782"/>
    </source>
</evidence>
<dbReference type="InterPro" id="IPR001609">
    <property type="entry name" value="Myosin_head_motor_dom-like"/>
</dbReference>
<keyword evidence="10" id="KW-0175">Coiled coil</keyword>
<dbReference type="Gene3D" id="1.20.5.190">
    <property type="match status" value="2"/>
</dbReference>
<evidence type="ECO:0000256" key="6">
    <source>
        <dbReference type="ARBA" id="ARBA00022741"/>
    </source>
</evidence>
<dbReference type="GO" id="GO:0000146">
    <property type="term" value="F:microfilament motor activity"/>
    <property type="evidence" value="ECO:0007669"/>
    <property type="project" value="InterPro"/>
</dbReference>
<dbReference type="InterPro" id="IPR000198">
    <property type="entry name" value="RhoGAP_dom"/>
</dbReference>
<dbReference type="SUPFAM" id="SSF57889">
    <property type="entry name" value="Cysteine-rich domain"/>
    <property type="match status" value="1"/>
</dbReference>
<dbReference type="GO" id="GO:0008270">
    <property type="term" value="F:zinc ion binding"/>
    <property type="evidence" value="ECO:0007669"/>
    <property type="project" value="UniProtKB-KW"/>
</dbReference>
<dbReference type="PROSITE" id="PS51456">
    <property type="entry name" value="MYOSIN_MOTOR"/>
    <property type="match status" value="1"/>
</dbReference>
<dbReference type="SUPFAM" id="SSF52540">
    <property type="entry name" value="P-loop containing nucleoside triphosphate hydrolases"/>
    <property type="match status" value="2"/>
</dbReference>
<dbReference type="SUPFAM" id="SSF54236">
    <property type="entry name" value="Ubiquitin-like"/>
    <property type="match status" value="1"/>
</dbReference>
<dbReference type="GO" id="GO:0005524">
    <property type="term" value="F:ATP binding"/>
    <property type="evidence" value="ECO:0007669"/>
    <property type="project" value="UniProtKB-UniRule"/>
</dbReference>
<dbReference type="Gene3D" id="1.20.58.530">
    <property type="match status" value="1"/>
</dbReference>
<dbReference type="Gene3D" id="3.40.850.10">
    <property type="entry name" value="Kinesin motor domain"/>
    <property type="match status" value="2"/>
</dbReference>
<dbReference type="GO" id="GO:0051015">
    <property type="term" value="F:actin filament binding"/>
    <property type="evidence" value="ECO:0007669"/>
    <property type="project" value="TreeGrafter"/>
</dbReference>
<organism evidence="16">
    <name type="scientific">Magallana gigas</name>
    <name type="common">Pacific oyster</name>
    <name type="synonym">Crassostrea gigas</name>
    <dbReference type="NCBI Taxonomy" id="29159"/>
    <lineage>
        <taxon>Eukaryota</taxon>
        <taxon>Metazoa</taxon>
        <taxon>Spiralia</taxon>
        <taxon>Lophotrochozoa</taxon>
        <taxon>Mollusca</taxon>
        <taxon>Bivalvia</taxon>
        <taxon>Autobranchia</taxon>
        <taxon>Pteriomorphia</taxon>
        <taxon>Ostreida</taxon>
        <taxon>Ostreoidea</taxon>
        <taxon>Ostreidae</taxon>
        <taxon>Magallana</taxon>
    </lineage>
</organism>
<evidence type="ECO:0000256" key="12">
    <source>
        <dbReference type="ARBA" id="ARBA00023175"/>
    </source>
</evidence>
<dbReference type="InterPro" id="IPR029071">
    <property type="entry name" value="Ubiquitin-like_domsf"/>
</dbReference>
<dbReference type="FunFam" id="3.40.850.10:FF:000013">
    <property type="entry name" value="unconventional myosin-IXa isoform X1"/>
    <property type="match status" value="1"/>
</dbReference>
<evidence type="ECO:0000256" key="2">
    <source>
        <dbReference type="ARBA" id="ARBA00008314"/>
    </source>
</evidence>
<feature type="compositionally biased region" description="Basic and acidic residues" evidence="15">
    <location>
        <begin position="1066"/>
        <end position="1086"/>
    </location>
</feature>
<dbReference type="InterPro" id="IPR046349">
    <property type="entry name" value="C1-like_sf"/>
</dbReference>
<evidence type="ECO:0000313" key="16">
    <source>
        <dbReference type="EMBL" id="EKC36500.1"/>
    </source>
</evidence>
<keyword evidence="5" id="KW-0479">Metal-binding</keyword>
<feature type="region of interest" description="Disordered" evidence="15">
    <location>
        <begin position="1038"/>
        <end position="1110"/>
    </location>
</feature>
<dbReference type="GO" id="GO:0035556">
    <property type="term" value="P:intracellular signal transduction"/>
    <property type="evidence" value="ECO:0007669"/>
    <property type="project" value="InterPro"/>
</dbReference>
<gene>
    <name evidence="16" type="ORF">CGI_10024665</name>
</gene>
<evidence type="ECO:0000256" key="15">
    <source>
        <dbReference type="SAM" id="MobiDB-lite"/>
    </source>
</evidence>
<dbReference type="SMART" id="SM00314">
    <property type="entry name" value="RA"/>
    <property type="match status" value="1"/>
</dbReference>
<dbReference type="SUPFAM" id="SSF48350">
    <property type="entry name" value="GTPase activation domain, GAP"/>
    <property type="match status" value="1"/>
</dbReference>
<feature type="compositionally biased region" description="Basic residues" evidence="15">
    <location>
        <begin position="1338"/>
        <end position="1349"/>
    </location>
</feature>
<dbReference type="InterPro" id="IPR036961">
    <property type="entry name" value="Kinesin_motor_dom_sf"/>
</dbReference>
<protein>
    <submittedName>
        <fullName evidence="16">Myosin-IXa</fullName>
    </submittedName>
</protein>
<dbReference type="GO" id="GO:0016459">
    <property type="term" value="C:myosin complex"/>
    <property type="evidence" value="ECO:0007669"/>
    <property type="project" value="UniProtKB-KW"/>
</dbReference>
<keyword evidence="3" id="KW-0343">GTPase activation</keyword>
<dbReference type="InterPro" id="IPR046987">
    <property type="entry name" value="Myo9"/>
</dbReference>
<dbReference type="SMART" id="SM00324">
    <property type="entry name" value="RhoGAP"/>
    <property type="match status" value="1"/>
</dbReference>
<dbReference type="Gene3D" id="3.10.20.90">
    <property type="entry name" value="Phosphatidylinositol 3-kinase Catalytic Subunit, Chain A, domain 1"/>
    <property type="match status" value="1"/>
</dbReference>
<evidence type="ECO:0000256" key="5">
    <source>
        <dbReference type="ARBA" id="ARBA00022723"/>
    </source>
</evidence>
<dbReference type="PANTHER" id="PTHR46184">
    <property type="entry name" value="UNCONVENTIONAL MYOSIN-IXB-LIKE PROTEIN"/>
    <property type="match status" value="1"/>
</dbReference>
<keyword evidence="4" id="KW-0963">Cytoplasm</keyword>
<dbReference type="Pfam" id="PF00788">
    <property type="entry name" value="RA"/>
    <property type="match status" value="1"/>
</dbReference>
<dbReference type="FunFam" id="3.40.850.10:FF:000008">
    <property type="entry name" value="Putative unconventional myosin-IXa"/>
    <property type="match status" value="1"/>
</dbReference>
<dbReference type="CDD" id="cd01779">
    <property type="entry name" value="RA_Myosin-IX"/>
    <property type="match status" value="1"/>
</dbReference>
<accession>K1R5M2</accession>
<reference evidence="16" key="1">
    <citation type="journal article" date="2012" name="Nature">
        <title>The oyster genome reveals stress adaptation and complexity of shell formation.</title>
        <authorList>
            <person name="Zhang G."/>
            <person name="Fang X."/>
            <person name="Guo X."/>
            <person name="Li L."/>
            <person name="Luo R."/>
            <person name="Xu F."/>
            <person name="Yang P."/>
            <person name="Zhang L."/>
            <person name="Wang X."/>
            <person name="Qi H."/>
            <person name="Xiong Z."/>
            <person name="Que H."/>
            <person name="Xie Y."/>
            <person name="Holland P.W."/>
            <person name="Paps J."/>
            <person name="Zhu Y."/>
            <person name="Wu F."/>
            <person name="Chen Y."/>
            <person name="Wang J."/>
            <person name="Peng C."/>
            <person name="Meng J."/>
            <person name="Yang L."/>
            <person name="Liu J."/>
            <person name="Wen B."/>
            <person name="Zhang N."/>
            <person name="Huang Z."/>
            <person name="Zhu Q."/>
            <person name="Feng Y."/>
            <person name="Mount A."/>
            <person name="Hedgecock D."/>
            <person name="Xu Z."/>
            <person name="Liu Y."/>
            <person name="Domazet-Loso T."/>
            <person name="Du Y."/>
            <person name="Sun X."/>
            <person name="Zhang S."/>
            <person name="Liu B."/>
            <person name="Cheng P."/>
            <person name="Jiang X."/>
            <person name="Li J."/>
            <person name="Fan D."/>
            <person name="Wang W."/>
            <person name="Fu W."/>
            <person name="Wang T."/>
            <person name="Wang B."/>
            <person name="Zhang J."/>
            <person name="Peng Z."/>
            <person name="Li Y."/>
            <person name="Li N."/>
            <person name="Wang J."/>
            <person name="Chen M."/>
            <person name="He Y."/>
            <person name="Tan F."/>
            <person name="Song X."/>
            <person name="Zheng Q."/>
            <person name="Huang R."/>
            <person name="Yang H."/>
            <person name="Du X."/>
            <person name="Chen L."/>
            <person name="Yang M."/>
            <person name="Gaffney P.M."/>
            <person name="Wang S."/>
            <person name="Luo L."/>
            <person name="She Z."/>
            <person name="Ming Y."/>
            <person name="Huang W."/>
            <person name="Zhang S."/>
            <person name="Huang B."/>
            <person name="Zhang Y."/>
            <person name="Qu T."/>
            <person name="Ni P."/>
            <person name="Miao G."/>
            <person name="Wang J."/>
            <person name="Wang Q."/>
            <person name="Steinberg C.E."/>
            <person name="Wang H."/>
            <person name="Li N."/>
            <person name="Qian L."/>
            <person name="Zhang G."/>
            <person name="Li Y."/>
            <person name="Yang H."/>
            <person name="Liu X."/>
            <person name="Wang J."/>
            <person name="Yin Y."/>
            <person name="Wang J."/>
        </authorList>
    </citation>
    <scope>NUCLEOTIDE SEQUENCE [LARGE SCALE GENOMIC DNA]</scope>
    <source>
        <strain evidence="16">05x7-T-G4-1.051#20</strain>
    </source>
</reference>
<name>K1R5M2_MAGGI</name>
<feature type="binding site" evidence="14">
    <location>
        <begin position="254"/>
        <end position="261"/>
    </location>
    <ligand>
        <name>ATP</name>
        <dbReference type="ChEBI" id="CHEBI:30616"/>
    </ligand>
</feature>
<dbReference type="InterPro" id="IPR000048">
    <property type="entry name" value="IQ_motif_EF-hand-BS"/>
</dbReference>
<dbReference type="SMART" id="SM00242">
    <property type="entry name" value="MYSc"/>
    <property type="match status" value="1"/>
</dbReference>
<dbReference type="GO" id="GO:0005737">
    <property type="term" value="C:cytoplasm"/>
    <property type="evidence" value="ECO:0007669"/>
    <property type="project" value="UniProtKB-SubCell"/>
</dbReference>
<dbReference type="CDD" id="cd20818">
    <property type="entry name" value="C1_Myosin-IX"/>
    <property type="match status" value="1"/>
</dbReference>
<keyword evidence="13 14" id="KW-0009">Actin-binding</keyword>
<dbReference type="SMART" id="SM00015">
    <property type="entry name" value="IQ"/>
    <property type="match status" value="3"/>
</dbReference>
<dbReference type="InterPro" id="IPR027417">
    <property type="entry name" value="P-loop_NTPase"/>
</dbReference>
<dbReference type="PROSITE" id="PS50200">
    <property type="entry name" value="RA"/>
    <property type="match status" value="1"/>
</dbReference>
<dbReference type="Pfam" id="PF00063">
    <property type="entry name" value="Myosin_head"/>
    <property type="match status" value="3"/>
</dbReference>
<keyword evidence="11 14" id="KW-0518">Myosin</keyword>
<keyword evidence="6 14" id="KW-0547">Nucleotide-binding</keyword>
<dbReference type="PANTHER" id="PTHR46184:SF5">
    <property type="entry name" value="UNCONVENTIONAL MYOSIN-IXA-LIKE"/>
    <property type="match status" value="1"/>
</dbReference>
<evidence type="ECO:0000256" key="4">
    <source>
        <dbReference type="ARBA" id="ARBA00022490"/>
    </source>
</evidence>
<keyword evidence="8" id="KW-0862">Zinc</keyword>
<feature type="compositionally biased region" description="Basic and acidic residues" evidence="15">
    <location>
        <begin position="1038"/>
        <end position="1052"/>
    </location>
</feature>
<feature type="compositionally biased region" description="Basic and acidic residues" evidence="15">
    <location>
        <begin position="1094"/>
        <end position="1103"/>
    </location>
</feature>
<dbReference type="EMBL" id="JH818926">
    <property type="protein sequence ID" value="EKC36500.1"/>
    <property type="molecule type" value="Genomic_DNA"/>
</dbReference>
<dbReference type="InterPro" id="IPR002219">
    <property type="entry name" value="PKC_DAG/PE"/>
</dbReference>
<dbReference type="Gene3D" id="3.30.70.1590">
    <property type="match status" value="1"/>
</dbReference>
<dbReference type="InterPro" id="IPR000159">
    <property type="entry name" value="RA_dom"/>
</dbReference>
<dbReference type="SMART" id="SM00109">
    <property type="entry name" value="C1"/>
    <property type="match status" value="1"/>
</dbReference>
<feature type="compositionally biased region" description="Polar residues" evidence="15">
    <location>
        <begin position="1308"/>
        <end position="1318"/>
    </location>
</feature>
<dbReference type="PROSITE" id="PS50081">
    <property type="entry name" value="ZF_DAG_PE_2"/>
    <property type="match status" value="1"/>
</dbReference>
<evidence type="ECO:0000256" key="3">
    <source>
        <dbReference type="ARBA" id="ARBA00022468"/>
    </source>
</evidence>
<feature type="region of interest" description="Actin-binding" evidence="14">
    <location>
        <begin position="815"/>
        <end position="837"/>
    </location>
</feature>
<dbReference type="InParanoid" id="K1R5M2"/>
<dbReference type="Gene3D" id="3.30.60.20">
    <property type="match status" value="1"/>
</dbReference>
<keyword evidence="9 14" id="KW-0067">ATP-binding</keyword>
<feature type="compositionally biased region" description="Basic and acidic residues" evidence="15">
    <location>
        <begin position="1323"/>
        <end position="1337"/>
    </location>
</feature>
<dbReference type="Pfam" id="PF00620">
    <property type="entry name" value="RhoGAP"/>
    <property type="match status" value="1"/>
</dbReference>